<dbReference type="InterPro" id="IPR000525">
    <property type="entry name" value="Initiator_Rep_WH1"/>
</dbReference>
<accession>A0AAU9CX19</accession>
<dbReference type="RefSeq" id="WP_338394715.1">
    <property type="nucleotide sequence ID" value="NZ_AP025315.1"/>
</dbReference>
<dbReference type="Pfam" id="PF01051">
    <property type="entry name" value="Rep3_N"/>
    <property type="match status" value="1"/>
</dbReference>
<gene>
    <name evidence="3" type="ORF">FUAX_40140</name>
</gene>
<evidence type="ECO:0000313" key="4">
    <source>
        <dbReference type="Proteomes" id="UP001348817"/>
    </source>
</evidence>
<dbReference type="Proteomes" id="UP001348817">
    <property type="component" value="Plasmid pFA1"/>
</dbReference>
<name>A0AAU9CX19_9BACT</name>
<protein>
    <recommendedName>
        <fullName evidence="2">Initiator Rep protein WH1 domain-containing protein</fullName>
    </recommendedName>
</protein>
<evidence type="ECO:0000313" key="3">
    <source>
        <dbReference type="EMBL" id="BDD11582.1"/>
    </source>
</evidence>
<dbReference type="InterPro" id="IPR036390">
    <property type="entry name" value="WH_DNA-bd_sf"/>
</dbReference>
<dbReference type="KEGG" id="fax:FUAX_40140"/>
<dbReference type="Pfam" id="PF21205">
    <property type="entry name" value="Rep3_C"/>
    <property type="match status" value="1"/>
</dbReference>
<keyword evidence="4" id="KW-1185">Reference proteome</keyword>
<sequence>MGDSLFKNNDYKIVKSNDLVNSRSGFTLTQHRIILLMSSRITNEHKDFHEMRIPIREILGKKPGENIGTSAYKQVREAARGLTRSSIDIERGNKWKSFSFISVAEGERGVPYITVKFSTEMRPFFLSLRDNYTSYLLRNVFDFRSAHSLRIYELMKQYYPRIKKRKIDVARLRELLYIQGKYKNHSMFRKKVIDVAQREINENSDLYIEYEEHKQGRRVAEITFHIRKNEANAEFIPVNGNQDDVKMLSPDPISVSEPEPKTISIDFDVVEEIIPESEEKLPAWCNKQALNRLFETFGEDYVMYCVKTIGDRGEISNPMGYLIKALKDGYFEGGFKMKKEKALQKARRRQEADTKRQRAKLKEKISQEFDKYNSEIKARYYNNASDEDKAEYCFMMEMAETEFERKQGRTIERGRPDDIAKRHFATWLIEKQGTEEERVKLSVQGYAELVHKFDWNDD</sequence>
<dbReference type="SUPFAM" id="SSF46785">
    <property type="entry name" value="Winged helix' DNA-binding domain"/>
    <property type="match status" value="2"/>
</dbReference>
<keyword evidence="3" id="KW-0614">Plasmid</keyword>
<dbReference type="InterPro" id="IPR036388">
    <property type="entry name" value="WH-like_DNA-bd_sf"/>
</dbReference>
<dbReference type="EMBL" id="AP025315">
    <property type="protein sequence ID" value="BDD11582.1"/>
    <property type="molecule type" value="Genomic_DNA"/>
</dbReference>
<organism evidence="3 4">
    <name type="scientific">Fulvitalea axinellae</name>
    <dbReference type="NCBI Taxonomy" id="1182444"/>
    <lineage>
        <taxon>Bacteria</taxon>
        <taxon>Pseudomonadati</taxon>
        <taxon>Bacteroidota</taxon>
        <taxon>Cytophagia</taxon>
        <taxon>Cytophagales</taxon>
        <taxon>Persicobacteraceae</taxon>
        <taxon>Fulvitalea</taxon>
    </lineage>
</organism>
<dbReference type="AlphaFoldDB" id="A0AAU9CX19"/>
<proteinExistence type="inferred from homology"/>
<evidence type="ECO:0000256" key="1">
    <source>
        <dbReference type="ARBA" id="ARBA00038283"/>
    </source>
</evidence>
<dbReference type="GO" id="GO:0003887">
    <property type="term" value="F:DNA-directed DNA polymerase activity"/>
    <property type="evidence" value="ECO:0007669"/>
    <property type="project" value="InterPro"/>
</dbReference>
<dbReference type="Gene3D" id="1.10.10.10">
    <property type="entry name" value="Winged helix-like DNA-binding domain superfamily/Winged helix DNA-binding domain"/>
    <property type="match status" value="2"/>
</dbReference>
<evidence type="ECO:0000259" key="2">
    <source>
        <dbReference type="Pfam" id="PF01051"/>
    </source>
</evidence>
<reference evidence="3 4" key="1">
    <citation type="submission" date="2021-12" db="EMBL/GenBank/DDBJ databases">
        <title>Genome sequencing of bacteria with rrn-lacking chromosome and rrn-plasmid.</title>
        <authorList>
            <person name="Anda M."/>
            <person name="Iwasaki W."/>
        </authorList>
    </citation>
    <scope>NUCLEOTIDE SEQUENCE [LARGE SCALE GENOMIC DNA]</scope>
    <source>
        <strain evidence="3 4">DSM 100852</strain>
        <plasmid evidence="3 4">pFA1</plasmid>
    </source>
</reference>
<dbReference type="GO" id="GO:0006270">
    <property type="term" value="P:DNA replication initiation"/>
    <property type="evidence" value="ECO:0007669"/>
    <property type="project" value="InterPro"/>
</dbReference>
<comment type="similarity">
    <text evidence="1">Belongs to the initiator RepB protein family.</text>
</comment>
<feature type="domain" description="Initiator Rep protein WH1" evidence="2">
    <location>
        <begin position="12"/>
        <end position="156"/>
    </location>
</feature>
<geneLocation type="plasmid" evidence="3 4">
    <name>pFA1</name>
</geneLocation>